<accession>A0A1L7N1L6</accession>
<name>A0A1L7N1L6_9CAUD</name>
<evidence type="ECO:0000313" key="2">
    <source>
        <dbReference type="Proteomes" id="UP000222950"/>
    </source>
</evidence>
<organism evidence="1 2">
    <name type="scientific">Ralstonia phage RP31</name>
    <dbReference type="NCBI Taxonomy" id="1923890"/>
    <lineage>
        <taxon>Viruses</taxon>
        <taxon>Duplodnaviria</taxon>
        <taxon>Heunggongvirae</taxon>
        <taxon>Uroviricota</taxon>
        <taxon>Caudoviricetes</taxon>
        <taxon>Chimalliviridae</taxon>
        <taxon>Ripduovirus</taxon>
        <taxon>Ripduovirus RP12</taxon>
    </lineage>
</organism>
<proteinExistence type="predicted"/>
<dbReference type="Proteomes" id="UP000222950">
    <property type="component" value="Segment"/>
</dbReference>
<dbReference type="EMBL" id="AP017925">
    <property type="protein sequence ID" value="BAW19368.1"/>
    <property type="molecule type" value="Genomic_DNA"/>
</dbReference>
<sequence>MDVSVLYREEREAIEQLPREEIFSNVKEGRVAAHIEGLQALFYARRFGLQAEAMADIMAFHNAVTSFSERDFSQLKITRTPVGSTGCTRVEVSIQTWSGWDKAAYTCLSAI</sequence>
<protein>
    <submittedName>
        <fullName evidence="1">Uncharacterized protein</fullName>
    </submittedName>
</protein>
<reference evidence="1 2" key="1">
    <citation type="submission" date="2016-12" db="EMBL/GenBank/DDBJ databases">
        <title>Characterization of two jumbo phages RP12 and RP31 infecting the phytopathogen Ralstonia solanacearum.</title>
        <authorList>
            <person name="Kawasaki T."/>
            <person name="Yoshikawa G."/>
            <person name="Ogata H."/>
            <person name="Yamada T."/>
        </authorList>
    </citation>
    <scope>NUCLEOTIDE SEQUENCE [LARGE SCALE GENOMIC DNA]</scope>
    <source>
        <strain evidence="1 2">RP31</strain>
    </source>
</reference>
<evidence type="ECO:0000313" key="1">
    <source>
        <dbReference type="EMBL" id="BAW19368.1"/>
    </source>
</evidence>